<dbReference type="SUPFAM" id="SSF52091">
    <property type="entry name" value="SpoIIaa-like"/>
    <property type="match status" value="1"/>
</dbReference>
<feature type="transmembrane region" description="Helical" evidence="6">
    <location>
        <begin position="562"/>
        <end position="582"/>
    </location>
</feature>
<evidence type="ECO:0000256" key="3">
    <source>
        <dbReference type="ARBA" id="ARBA00022989"/>
    </source>
</evidence>
<dbReference type="Gene3D" id="3.30.750.24">
    <property type="entry name" value="STAS domain"/>
    <property type="match status" value="1"/>
</dbReference>
<protein>
    <recommendedName>
        <fullName evidence="7">STAS domain-containing protein</fullName>
    </recommendedName>
</protein>
<dbReference type="PROSITE" id="PS50801">
    <property type="entry name" value="STAS"/>
    <property type="match status" value="1"/>
</dbReference>
<feature type="transmembrane region" description="Helical" evidence="6">
    <location>
        <begin position="461"/>
        <end position="484"/>
    </location>
</feature>
<dbReference type="InterPro" id="IPR036513">
    <property type="entry name" value="STAS_dom_sf"/>
</dbReference>
<dbReference type="AlphaFoldDB" id="A0AAW1QBQ5"/>
<dbReference type="GO" id="GO:0055085">
    <property type="term" value="P:transmembrane transport"/>
    <property type="evidence" value="ECO:0007669"/>
    <property type="project" value="InterPro"/>
</dbReference>
<keyword evidence="9" id="KW-1185">Reference proteome</keyword>
<evidence type="ECO:0000313" key="8">
    <source>
        <dbReference type="EMBL" id="KAK9818690.1"/>
    </source>
</evidence>
<feature type="region of interest" description="Disordered" evidence="5">
    <location>
        <begin position="1"/>
        <end position="102"/>
    </location>
</feature>
<feature type="transmembrane region" description="Helical" evidence="6">
    <location>
        <begin position="209"/>
        <end position="230"/>
    </location>
</feature>
<feature type="domain" description="STAS" evidence="7">
    <location>
        <begin position="645"/>
        <end position="767"/>
    </location>
</feature>
<feature type="transmembrane region" description="Helical" evidence="6">
    <location>
        <begin position="594"/>
        <end position="621"/>
    </location>
</feature>
<dbReference type="InterPro" id="IPR011547">
    <property type="entry name" value="SLC26A/SulP_dom"/>
</dbReference>
<dbReference type="NCBIfam" id="TIGR00815">
    <property type="entry name" value="sulP"/>
    <property type="match status" value="1"/>
</dbReference>
<keyword evidence="4 6" id="KW-0472">Membrane</keyword>
<dbReference type="CDD" id="cd07042">
    <property type="entry name" value="STAS_SulP_like_sulfate_transporter"/>
    <property type="match status" value="1"/>
</dbReference>
<dbReference type="Pfam" id="PF00916">
    <property type="entry name" value="Sulfate_transp"/>
    <property type="match status" value="1"/>
</dbReference>
<feature type="compositionally biased region" description="Low complexity" evidence="5">
    <location>
        <begin position="92"/>
        <end position="102"/>
    </location>
</feature>
<feature type="transmembrane region" description="Helical" evidence="6">
    <location>
        <begin position="404"/>
        <end position="424"/>
    </location>
</feature>
<organism evidence="8 9">
    <name type="scientific">Apatococcus lobatus</name>
    <dbReference type="NCBI Taxonomy" id="904363"/>
    <lineage>
        <taxon>Eukaryota</taxon>
        <taxon>Viridiplantae</taxon>
        <taxon>Chlorophyta</taxon>
        <taxon>core chlorophytes</taxon>
        <taxon>Trebouxiophyceae</taxon>
        <taxon>Chlorellales</taxon>
        <taxon>Chlorellaceae</taxon>
        <taxon>Apatococcus</taxon>
    </lineage>
</organism>
<feature type="transmembrane region" description="Helical" evidence="6">
    <location>
        <begin position="531"/>
        <end position="550"/>
    </location>
</feature>
<dbReference type="GO" id="GO:0016020">
    <property type="term" value="C:membrane"/>
    <property type="evidence" value="ECO:0007669"/>
    <property type="project" value="UniProtKB-SubCell"/>
</dbReference>
<proteinExistence type="predicted"/>
<dbReference type="InterPro" id="IPR001902">
    <property type="entry name" value="SLC26A/SulP_fam"/>
</dbReference>
<gene>
    <name evidence="8" type="ORF">WJX74_006290</name>
</gene>
<evidence type="ECO:0000256" key="4">
    <source>
        <dbReference type="ARBA" id="ARBA00023136"/>
    </source>
</evidence>
<accession>A0AAW1QBQ5</accession>
<dbReference type="InterPro" id="IPR002645">
    <property type="entry name" value="STAS_dom"/>
</dbReference>
<feature type="transmembrane region" description="Helical" evidence="6">
    <location>
        <begin position="276"/>
        <end position="299"/>
    </location>
</feature>
<comment type="subcellular location">
    <subcellularLocation>
        <location evidence="1">Membrane</location>
        <topology evidence="1">Multi-pass membrane protein</topology>
    </subcellularLocation>
</comment>
<dbReference type="Pfam" id="PF01740">
    <property type="entry name" value="STAS"/>
    <property type="match status" value="1"/>
</dbReference>
<evidence type="ECO:0000256" key="5">
    <source>
        <dbReference type="SAM" id="MobiDB-lite"/>
    </source>
</evidence>
<sequence length="833" mass="91838">MRRFLGRAGRAFSPDRQDTSNTRSDPSPPEVHTSEALEGFSRSSMSPVEAKQEFEASSSSNHTELRPEDSVTMPSTAKKPLGQTSPDAPFGSSSDSASTEGSFSYGHRQLLEEPLMVGNVTERFKVNRQQEGAGDNVTVDVKEFVLKQNQRFRRVRKTWTWFDWLNYFIPLAGVLRNYQWRTDLLADLASGLSVGAMVIPQGMSYAKLAGLPNVWGLYGAFVPVLVYAGLGSSRQLAVGPVAVTSLLLGSNIKDIIDAPIQDNPNTPHNAYAQEQYNIACTQVALIAGVIYTAVGILNLGWVTQFLSHSVIGGFMTGASLIIGLSQVKFLFGYNMRPDPASTAVLKLPNISFPRHDPIHKQLGDLFGSTWTPYFKWREFVMGLCWIILLQTMKQIGQRYSRLKLLRALGPLTVTIISIAIMNIWGLMKAPASIRVVGTIPKGLPGSTVRFFSPINDFSGKIGLAIVVCLIDVLESISIARALALRGKYDIRPTQELRGLGVANIIGAMFNCYTTTGSFSRSAVSADTGSRTQVFGIVSAILVMIVLLVLTPVFKYMPQNAQGAIVISAVFSLFNYTEWWFLWKVNKLDWLVFNTALFCVAFLGVEIGLAIAIGLSIAIVLYKTAFPHTAVLGRLPQTSVYRNVKQYPEAKQIDGLLVMRVDAPIYFANVIPIREAIAKYQRRTLRHITPRGIALRYIILDMSPVTDIDASAVHWLKDWIVDLKERSMQPVLANPSKQVMRLLNNANLTPLLGEEFIFVRTHDAVQHCTELLVEEQAKGVLCPDPENPKLAEFNTRKTIEDAGVKLGGLTGGVAPLGDVDLYLNPNADARKVKR</sequence>
<dbReference type="PANTHER" id="PTHR11814">
    <property type="entry name" value="SULFATE TRANSPORTER"/>
    <property type="match status" value="1"/>
</dbReference>
<reference evidence="8 9" key="1">
    <citation type="journal article" date="2024" name="Nat. Commun.">
        <title>Phylogenomics reveals the evolutionary origins of lichenization in chlorophyte algae.</title>
        <authorList>
            <person name="Puginier C."/>
            <person name="Libourel C."/>
            <person name="Otte J."/>
            <person name="Skaloud P."/>
            <person name="Haon M."/>
            <person name="Grisel S."/>
            <person name="Petersen M."/>
            <person name="Berrin J.G."/>
            <person name="Delaux P.M."/>
            <person name="Dal Grande F."/>
            <person name="Keller J."/>
        </authorList>
    </citation>
    <scope>NUCLEOTIDE SEQUENCE [LARGE SCALE GENOMIC DNA]</scope>
    <source>
        <strain evidence="8 9">SAG 2145</strain>
    </source>
</reference>
<evidence type="ECO:0000256" key="6">
    <source>
        <dbReference type="SAM" id="Phobius"/>
    </source>
</evidence>
<dbReference type="Proteomes" id="UP001438707">
    <property type="component" value="Unassembled WGS sequence"/>
</dbReference>
<evidence type="ECO:0000313" key="9">
    <source>
        <dbReference type="Proteomes" id="UP001438707"/>
    </source>
</evidence>
<dbReference type="EMBL" id="JALJOS010000057">
    <property type="protein sequence ID" value="KAK9818690.1"/>
    <property type="molecule type" value="Genomic_DNA"/>
</dbReference>
<keyword evidence="2 6" id="KW-0812">Transmembrane</keyword>
<evidence type="ECO:0000256" key="1">
    <source>
        <dbReference type="ARBA" id="ARBA00004141"/>
    </source>
</evidence>
<evidence type="ECO:0000259" key="7">
    <source>
        <dbReference type="PROSITE" id="PS50801"/>
    </source>
</evidence>
<feature type="transmembrane region" description="Helical" evidence="6">
    <location>
        <begin position="496"/>
        <end position="519"/>
    </location>
</feature>
<keyword evidence="3 6" id="KW-1133">Transmembrane helix</keyword>
<name>A0AAW1QBQ5_9CHLO</name>
<comment type="caution">
    <text evidence="8">The sequence shown here is derived from an EMBL/GenBank/DDBJ whole genome shotgun (WGS) entry which is preliminary data.</text>
</comment>
<feature type="transmembrane region" description="Helical" evidence="6">
    <location>
        <begin position="311"/>
        <end position="331"/>
    </location>
</feature>
<evidence type="ECO:0000256" key="2">
    <source>
        <dbReference type="ARBA" id="ARBA00022692"/>
    </source>
</evidence>